<dbReference type="GO" id="GO:0005886">
    <property type="term" value="C:plasma membrane"/>
    <property type="evidence" value="ECO:0007669"/>
    <property type="project" value="TreeGrafter"/>
</dbReference>
<dbReference type="Pfam" id="PF02518">
    <property type="entry name" value="HATPase_c"/>
    <property type="match status" value="1"/>
</dbReference>
<dbReference type="Pfam" id="PF00512">
    <property type="entry name" value="HisKA"/>
    <property type="match status" value="1"/>
</dbReference>
<sequence length="1331" mass="145452">MCSGTSWLRSSRPKSPITSPRTPWPSSSRTIDQWKDLLMEPHWVAVLRRLMTWLSNELGVAYSRFWAMRKWGRFHLEPWRGGPRSGALPGRADIRSDLARGREGPVPGLPHAGPGAASPLPALGGRSACAECVHAPGSPPGESGGEVAMRKIIAGFIACLAWMAMAPAAAKVPESPHLRVLGSRDGVPSTQLNVIDVDRAGFVWIGSLDGLARYDGNGFRIWRHDPRDSRSLPGNIVQAVHVDARDRVWVATEFSGLSMLGPGRSGFTTVRRESHPMLGSNDIYSIASHGDTLWFGTANAGLYQLDAHGDDPEKWRLRQLPGLSTQPVLSLAKDAKGRLWIGSLDGLSMWDGQRMVAQPLPGETVPGIVYSLLAEGGRLWVGSAGGVFRREADGRWLRLPWADMFERPNAVVAMVRDHEGVMWLGSQRRLWRVRDDESIPLPVNLLKDSFMRPFMALRLQPDGGLWVGIPGVGLGYLRSDWRGIAELSHSTSGPGLAGESYRAVTPARDGGVWVAGTDGHVERVDGQGVAESLLDRIDKATYERELQKAKPSGFLEDARGQLWLGDGRGILLRIDRAGRIDHWHRRSPVAPVPQGGAIDMICAGPGDTLWLSVQGGGLQQRDIVSGRVLRNVPIGSDSGLGDGDNEALRLDREGRLWIAGGFGLGWLDEATGRVVTPPGLAGNRVFGFDFDGPDSLWLHRLDGLEQYRRIGGQWRRVARVLAGRDLPALEAAGLRVDDRRRVWLTSQRGLFLWDPARRRLRSYGIANGLSSQEFAKRALAFSPDGMLAAPTSVGSVVLVDTRYPDPPAHPVTLRIDGIDVRQAGRWVSRVDDGNLTFAPDDREIRLTGHLLAFDDPGAIRYRSRLDGFERDWVEQGALGERIFTGLGPGRYVLHMRASDADGNVADEQRLEFTVTPPWWRAPPAMLAYLLALLAAVLLGSRSWRQRLRRRNEWRLAEQQRELAEQASEAKTRFLATLGHEIRTPMTGVLGMAELLQSSPMDARQRGQVDAIHRAGRHLLRLVNDALDLARIEADKLELSEADFDFRQLIDDVTGLMRPMAERKGLGFRRVLDAATPRGLHGDRTRVEQILLNLLGNAIKFTERGEVRLSLSALSPQGVVIEISDTGPGLDDEQRQRLFRRFEQAEGARTSTRYGGSGLGLAISQELAAMMGGRIDVDSAPGQGARFRVELPLVAARDTRAAKTAAVAGGRLRPLSLLLVEDDATVADVVGGLLRAQGHAVSHAAHGLAALSQAATTRFDVALLDLDLPGMDGFELARQLRAQGHVMPLLAVTARADAEAEPLAVEAGFDGFVRKPVTSEMLAEALEKVLAA</sequence>
<dbReference type="InterPro" id="IPR001789">
    <property type="entry name" value="Sig_transdc_resp-reg_receiver"/>
</dbReference>
<dbReference type="InterPro" id="IPR011123">
    <property type="entry name" value="Y_Y_Y"/>
</dbReference>
<dbReference type="SMART" id="SM00388">
    <property type="entry name" value="HisKA"/>
    <property type="match status" value="1"/>
</dbReference>
<dbReference type="Gene3D" id="1.10.287.130">
    <property type="match status" value="1"/>
</dbReference>
<evidence type="ECO:0000256" key="9">
    <source>
        <dbReference type="SAM" id="Phobius"/>
    </source>
</evidence>
<dbReference type="GO" id="GO:0009927">
    <property type="term" value="F:histidine phosphotransfer kinase activity"/>
    <property type="evidence" value="ECO:0007669"/>
    <property type="project" value="TreeGrafter"/>
</dbReference>
<dbReference type="FunFam" id="3.30.565.10:FF:000010">
    <property type="entry name" value="Sensor histidine kinase RcsC"/>
    <property type="match status" value="1"/>
</dbReference>
<feature type="modified residue" description="4-aspartylphosphate" evidence="7">
    <location>
        <position position="1264"/>
    </location>
</feature>
<dbReference type="SMART" id="SM00448">
    <property type="entry name" value="REC"/>
    <property type="match status" value="1"/>
</dbReference>
<dbReference type="PROSITE" id="PS50110">
    <property type="entry name" value="RESPONSE_REGULATORY"/>
    <property type="match status" value="1"/>
</dbReference>
<dbReference type="SUPFAM" id="SSF52172">
    <property type="entry name" value="CheY-like"/>
    <property type="match status" value="1"/>
</dbReference>
<evidence type="ECO:0000256" key="5">
    <source>
        <dbReference type="ARBA" id="ARBA00022777"/>
    </source>
</evidence>
<dbReference type="EMBL" id="RFLY01000019">
    <property type="protein sequence ID" value="RMH88625.1"/>
    <property type="molecule type" value="Genomic_DNA"/>
</dbReference>
<dbReference type="CDD" id="cd17546">
    <property type="entry name" value="REC_hyHK_CKI1_RcsC-like"/>
    <property type="match status" value="1"/>
</dbReference>
<dbReference type="Gene3D" id="3.30.565.10">
    <property type="entry name" value="Histidine kinase-like ATPase, C-terminal domain"/>
    <property type="match status" value="1"/>
</dbReference>
<feature type="domain" description="Response regulatory" evidence="11">
    <location>
        <begin position="1215"/>
        <end position="1329"/>
    </location>
</feature>
<dbReference type="PANTHER" id="PTHR43047">
    <property type="entry name" value="TWO-COMPONENT HISTIDINE PROTEIN KINASE"/>
    <property type="match status" value="1"/>
</dbReference>
<dbReference type="Gene3D" id="3.40.50.2300">
    <property type="match status" value="1"/>
</dbReference>
<dbReference type="Gene3D" id="2.130.10.10">
    <property type="entry name" value="YVTN repeat-like/Quinoprotein amine dehydrogenase"/>
    <property type="match status" value="2"/>
</dbReference>
<evidence type="ECO:0000313" key="13">
    <source>
        <dbReference type="Proteomes" id="UP000275012"/>
    </source>
</evidence>
<dbReference type="Pfam" id="PF07495">
    <property type="entry name" value="Y_Y_Y"/>
    <property type="match status" value="1"/>
</dbReference>
<reference evidence="12 13" key="1">
    <citation type="submission" date="2018-10" db="EMBL/GenBank/DDBJ databases">
        <title>Proposal of Lysobacter pythonis sp. nov. isolated from royal pythons (Python regius).</title>
        <authorList>
            <person name="Hans-Juergen B."/>
            <person name="Huptas C."/>
            <person name="Sandra B."/>
            <person name="Igor L."/>
            <person name="Joachim S."/>
            <person name="Siegfried S."/>
            <person name="Mareike W."/>
            <person name="Peter K."/>
        </authorList>
    </citation>
    <scope>NUCLEOTIDE SEQUENCE [LARGE SCALE GENOMIC DNA]</scope>
    <source>
        <strain evidence="12 13">4284/11</strain>
    </source>
</reference>
<name>A0A3M2HJS8_9GAMM</name>
<comment type="caution">
    <text evidence="12">The sequence shown here is derived from an EMBL/GenBank/DDBJ whole genome shotgun (WGS) entry which is preliminary data.</text>
</comment>
<dbReference type="SUPFAM" id="SSF63829">
    <property type="entry name" value="Calcium-dependent phosphotriesterase"/>
    <property type="match status" value="3"/>
</dbReference>
<protein>
    <recommendedName>
        <fullName evidence="2">histidine kinase</fullName>
        <ecNumber evidence="2">2.7.13.3</ecNumber>
    </recommendedName>
</protein>
<keyword evidence="6" id="KW-0902">Two-component regulatory system</keyword>
<feature type="compositionally biased region" description="Low complexity" evidence="8">
    <location>
        <begin position="15"/>
        <end position="28"/>
    </location>
</feature>
<dbReference type="InterPro" id="IPR005467">
    <property type="entry name" value="His_kinase_dom"/>
</dbReference>
<dbReference type="InterPro" id="IPR036097">
    <property type="entry name" value="HisK_dim/P_sf"/>
</dbReference>
<feature type="domain" description="Histidine kinase" evidence="10">
    <location>
        <begin position="976"/>
        <end position="1194"/>
    </location>
</feature>
<evidence type="ECO:0000256" key="2">
    <source>
        <dbReference type="ARBA" id="ARBA00012438"/>
    </source>
</evidence>
<gene>
    <name evidence="12" type="ORF">EBB59_11685</name>
</gene>
<dbReference type="InterPro" id="IPR015943">
    <property type="entry name" value="WD40/YVTN_repeat-like_dom_sf"/>
</dbReference>
<evidence type="ECO:0000256" key="6">
    <source>
        <dbReference type="ARBA" id="ARBA00023012"/>
    </source>
</evidence>
<keyword evidence="4" id="KW-0808">Transferase</keyword>
<keyword evidence="5 12" id="KW-0418">Kinase</keyword>
<evidence type="ECO:0000256" key="7">
    <source>
        <dbReference type="PROSITE-ProRule" id="PRU00169"/>
    </source>
</evidence>
<keyword evidence="9" id="KW-0812">Transmembrane</keyword>
<organism evidence="12 13">
    <name type="scientific">Solilutibacter pythonis</name>
    <dbReference type="NCBI Taxonomy" id="2483112"/>
    <lineage>
        <taxon>Bacteria</taxon>
        <taxon>Pseudomonadati</taxon>
        <taxon>Pseudomonadota</taxon>
        <taxon>Gammaproteobacteria</taxon>
        <taxon>Lysobacterales</taxon>
        <taxon>Lysobacteraceae</taxon>
        <taxon>Solilutibacter</taxon>
    </lineage>
</organism>
<dbReference type="PRINTS" id="PR00344">
    <property type="entry name" value="BCTRLSENSOR"/>
</dbReference>
<keyword evidence="3 7" id="KW-0597">Phosphoprotein</keyword>
<dbReference type="InterPro" id="IPR011110">
    <property type="entry name" value="Reg_prop"/>
</dbReference>
<dbReference type="CDD" id="cd00082">
    <property type="entry name" value="HisKA"/>
    <property type="match status" value="1"/>
</dbReference>
<evidence type="ECO:0000256" key="4">
    <source>
        <dbReference type="ARBA" id="ARBA00022679"/>
    </source>
</evidence>
<keyword evidence="13" id="KW-1185">Reference proteome</keyword>
<proteinExistence type="predicted"/>
<feature type="region of interest" description="Disordered" evidence="8">
    <location>
        <begin position="1"/>
        <end position="28"/>
    </location>
</feature>
<dbReference type="InterPro" id="IPR004358">
    <property type="entry name" value="Sig_transdc_His_kin-like_C"/>
</dbReference>
<keyword evidence="9" id="KW-1133">Transmembrane helix</keyword>
<evidence type="ECO:0000313" key="12">
    <source>
        <dbReference type="EMBL" id="RMH88625.1"/>
    </source>
</evidence>
<dbReference type="PANTHER" id="PTHR43047:SF72">
    <property type="entry name" value="OSMOSENSING HISTIDINE PROTEIN KINASE SLN1"/>
    <property type="match status" value="1"/>
</dbReference>
<dbReference type="PROSITE" id="PS50109">
    <property type="entry name" value="HIS_KIN"/>
    <property type="match status" value="1"/>
</dbReference>
<dbReference type="InterPro" id="IPR011006">
    <property type="entry name" value="CheY-like_superfamily"/>
</dbReference>
<dbReference type="SUPFAM" id="SSF47384">
    <property type="entry name" value="Homodimeric domain of signal transducing histidine kinase"/>
    <property type="match status" value="1"/>
</dbReference>
<dbReference type="InterPro" id="IPR036890">
    <property type="entry name" value="HATPase_C_sf"/>
</dbReference>
<feature type="transmembrane region" description="Helical" evidence="9">
    <location>
        <begin position="918"/>
        <end position="940"/>
    </location>
</feature>
<feature type="compositionally biased region" description="Low complexity" evidence="8">
    <location>
        <begin position="104"/>
        <end position="117"/>
    </location>
</feature>
<dbReference type="FunFam" id="1.10.287.130:FF:000028">
    <property type="entry name" value="Hybrid signal transduction histidine kinase"/>
    <property type="match status" value="1"/>
</dbReference>
<dbReference type="Gene3D" id="2.60.40.10">
    <property type="entry name" value="Immunoglobulins"/>
    <property type="match status" value="1"/>
</dbReference>
<evidence type="ECO:0000256" key="8">
    <source>
        <dbReference type="SAM" id="MobiDB-lite"/>
    </source>
</evidence>
<dbReference type="EC" id="2.7.13.3" evidence="2"/>
<feature type="region of interest" description="Disordered" evidence="8">
    <location>
        <begin position="98"/>
        <end position="117"/>
    </location>
</feature>
<comment type="catalytic activity">
    <reaction evidence="1">
        <text>ATP + protein L-histidine = ADP + protein N-phospho-L-histidine.</text>
        <dbReference type="EC" id="2.7.13.3"/>
    </reaction>
</comment>
<dbReference type="SUPFAM" id="SSF55874">
    <property type="entry name" value="ATPase domain of HSP90 chaperone/DNA topoisomerase II/histidine kinase"/>
    <property type="match status" value="1"/>
</dbReference>
<dbReference type="InterPro" id="IPR013783">
    <property type="entry name" value="Ig-like_fold"/>
</dbReference>
<dbReference type="Pfam" id="PF07494">
    <property type="entry name" value="Reg_prop"/>
    <property type="match status" value="1"/>
</dbReference>
<dbReference type="Proteomes" id="UP000275012">
    <property type="component" value="Unassembled WGS sequence"/>
</dbReference>
<evidence type="ECO:0000256" key="3">
    <source>
        <dbReference type="ARBA" id="ARBA00022553"/>
    </source>
</evidence>
<dbReference type="InterPro" id="IPR003661">
    <property type="entry name" value="HisK_dim/P_dom"/>
</dbReference>
<keyword evidence="9" id="KW-0472">Membrane</keyword>
<dbReference type="GO" id="GO:0000155">
    <property type="term" value="F:phosphorelay sensor kinase activity"/>
    <property type="evidence" value="ECO:0007669"/>
    <property type="project" value="InterPro"/>
</dbReference>
<evidence type="ECO:0000259" key="10">
    <source>
        <dbReference type="PROSITE" id="PS50109"/>
    </source>
</evidence>
<dbReference type="InterPro" id="IPR003594">
    <property type="entry name" value="HATPase_dom"/>
</dbReference>
<evidence type="ECO:0000256" key="1">
    <source>
        <dbReference type="ARBA" id="ARBA00000085"/>
    </source>
</evidence>
<dbReference type="Pfam" id="PF00072">
    <property type="entry name" value="Response_reg"/>
    <property type="match status" value="1"/>
</dbReference>
<dbReference type="CDD" id="cd16922">
    <property type="entry name" value="HATPase_EvgS-ArcB-TorS-like"/>
    <property type="match status" value="1"/>
</dbReference>
<dbReference type="SMART" id="SM00387">
    <property type="entry name" value="HATPase_c"/>
    <property type="match status" value="1"/>
</dbReference>
<evidence type="ECO:0000259" key="11">
    <source>
        <dbReference type="PROSITE" id="PS50110"/>
    </source>
</evidence>
<accession>A0A3M2HJS8</accession>